<dbReference type="OMA" id="QNVSNNM"/>
<evidence type="ECO:0000256" key="1">
    <source>
        <dbReference type="ARBA" id="ARBA00004267"/>
    </source>
</evidence>
<dbReference type="Proteomes" id="UP001149090">
    <property type="component" value="Unassembled WGS sequence"/>
</dbReference>
<dbReference type="GO" id="GO:0000931">
    <property type="term" value="C:gamma-tubulin ring complex"/>
    <property type="evidence" value="ECO:0007669"/>
    <property type="project" value="InterPro"/>
</dbReference>
<gene>
    <name evidence="5" type="ORF">M0811_10096</name>
</gene>
<name>A0A9Q0LF13_ANAIG</name>
<evidence type="ECO:0000313" key="6">
    <source>
        <dbReference type="Proteomes" id="UP001149090"/>
    </source>
</evidence>
<keyword evidence="3" id="KW-0963">Cytoplasm</keyword>
<dbReference type="EMBL" id="JAPDFW010000086">
    <property type="protein sequence ID" value="KAJ5071687.1"/>
    <property type="molecule type" value="Genomic_DNA"/>
</dbReference>
<comment type="caution">
    <text evidence="5">The sequence shown here is derived from an EMBL/GenBank/DDBJ whole genome shotgun (WGS) entry which is preliminary data.</text>
</comment>
<dbReference type="GO" id="GO:0051415">
    <property type="term" value="P:microtubule nucleation by interphase microtubule organizing center"/>
    <property type="evidence" value="ECO:0007669"/>
    <property type="project" value="TreeGrafter"/>
</dbReference>
<dbReference type="PANTHER" id="PTHR28520:SF2">
    <property type="entry name" value="MITOTIC-SPINDLE ORGANIZING PROTEIN 1"/>
    <property type="match status" value="1"/>
</dbReference>
<dbReference type="Pfam" id="PF12554">
    <property type="entry name" value="MOZART1"/>
    <property type="match status" value="1"/>
</dbReference>
<dbReference type="InterPro" id="IPR022214">
    <property type="entry name" value="MZT1"/>
</dbReference>
<comment type="subcellular location">
    <subcellularLocation>
        <location evidence="1">Cytoplasm</location>
        <location evidence="1">Cytoskeleton</location>
        <location evidence="1">Microtubule organizing center</location>
    </subcellularLocation>
</comment>
<keyword evidence="6" id="KW-1185">Reference proteome</keyword>
<evidence type="ECO:0000256" key="4">
    <source>
        <dbReference type="ARBA" id="ARBA00023212"/>
    </source>
</evidence>
<accession>A0A9Q0LF13</accession>
<protein>
    <submittedName>
        <fullName evidence="5">Mitotic-spindle organizing protein</fullName>
    </submittedName>
</protein>
<reference evidence="5" key="1">
    <citation type="submission" date="2022-10" db="EMBL/GenBank/DDBJ databases">
        <title>Novel sulphate-reducing endosymbionts in the free-living metamonad Anaeramoeba.</title>
        <authorList>
            <person name="Jerlstrom-Hultqvist J."/>
            <person name="Cepicka I."/>
            <person name="Gallot-Lavallee L."/>
            <person name="Salas-Leiva D."/>
            <person name="Curtis B.A."/>
            <person name="Zahonova K."/>
            <person name="Pipaliya S."/>
            <person name="Dacks J."/>
            <person name="Roger A.J."/>
        </authorList>
    </citation>
    <scope>NUCLEOTIDE SEQUENCE</scope>
    <source>
        <strain evidence="5">BMAN</strain>
    </source>
</reference>
<evidence type="ECO:0000313" key="5">
    <source>
        <dbReference type="EMBL" id="KAJ5071687.1"/>
    </source>
</evidence>
<keyword evidence="4" id="KW-0206">Cytoskeleton</keyword>
<evidence type="ECO:0000256" key="2">
    <source>
        <dbReference type="ARBA" id="ARBA00011015"/>
    </source>
</evidence>
<proteinExistence type="inferred from homology"/>
<comment type="similarity">
    <text evidence="2">Belongs to the MOZART1 family.</text>
</comment>
<dbReference type="OrthoDB" id="48571at2759"/>
<dbReference type="GO" id="GO:0005819">
    <property type="term" value="C:spindle"/>
    <property type="evidence" value="ECO:0007669"/>
    <property type="project" value="TreeGrafter"/>
</dbReference>
<dbReference type="GO" id="GO:0031021">
    <property type="term" value="C:interphase microtubule organizing center"/>
    <property type="evidence" value="ECO:0007669"/>
    <property type="project" value="TreeGrafter"/>
</dbReference>
<evidence type="ECO:0000256" key="3">
    <source>
        <dbReference type="ARBA" id="ARBA00022490"/>
    </source>
</evidence>
<sequence length="83" mass="9665">MNEDLKKQEAEHTITILKEISDLLNTGLDQETIRILVSLIEQGVNPEALALIVKEIRKEGEQIIEERKRNETQLLFQPDQERK</sequence>
<dbReference type="GO" id="GO:0033566">
    <property type="term" value="P:gamma-tubulin complex localization"/>
    <property type="evidence" value="ECO:0007669"/>
    <property type="project" value="InterPro"/>
</dbReference>
<organism evidence="5 6">
    <name type="scientific">Anaeramoeba ignava</name>
    <name type="common">Anaerobic marine amoeba</name>
    <dbReference type="NCBI Taxonomy" id="1746090"/>
    <lineage>
        <taxon>Eukaryota</taxon>
        <taxon>Metamonada</taxon>
        <taxon>Anaeramoebidae</taxon>
        <taxon>Anaeramoeba</taxon>
    </lineage>
</organism>
<dbReference type="PANTHER" id="PTHR28520">
    <property type="entry name" value="MITOTIC-SPINDLE ORGANIZING PROTEIN 1"/>
    <property type="match status" value="1"/>
</dbReference>
<dbReference type="GO" id="GO:0090307">
    <property type="term" value="P:mitotic spindle assembly"/>
    <property type="evidence" value="ECO:0007669"/>
    <property type="project" value="TreeGrafter"/>
</dbReference>
<dbReference type="AlphaFoldDB" id="A0A9Q0LF13"/>